<feature type="domain" description="CW-type" evidence="10">
    <location>
        <begin position="15"/>
        <end position="66"/>
    </location>
</feature>
<dbReference type="Proteomes" id="UP000489600">
    <property type="component" value="Unassembled WGS sequence"/>
</dbReference>
<evidence type="ECO:0000259" key="10">
    <source>
        <dbReference type="PROSITE" id="PS51050"/>
    </source>
</evidence>
<protein>
    <recommendedName>
        <fullName evidence="13">MBD domain-containing protein</fullName>
    </recommendedName>
</protein>
<organism evidence="11 12">
    <name type="scientific">Arabis nemorensis</name>
    <dbReference type="NCBI Taxonomy" id="586526"/>
    <lineage>
        <taxon>Eukaryota</taxon>
        <taxon>Viridiplantae</taxon>
        <taxon>Streptophyta</taxon>
        <taxon>Embryophyta</taxon>
        <taxon>Tracheophyta</taxon>
        <taxon>Spermatophyta</taxon>
        <taxon>Magnoliopsida</taxon>
        <taxon>eudicotyledons</taxon>
        <taxon>Gunneridae</taxon>
        <taxon>Pentapetalae</taxon>
        <taxon>rosids</taxon>
        <taxon>malvids</taxon>
        <taxon>Brassicales</taxon>
        <taxon>Brassicaceae</taxon>
        <taxon>Arabideae</taxon>
        <taxon>Arabis</taxon>
    </lineage>
</organism>
<dbReference type="GO" id="GO:0003677">
    <property type="term" value="F:DNA binding"/>
    <property type="evidence" value="ECO:0007669"/>
    <property type="project" value="UniProtKB-KW"/>
</dbReference>
<evidence type="ECO:0000256" key="6">
    <source>
        <dbReference type="ARBA" id="ARBA00023125"/>
    </source>
</evidence>
<evidence type="ECO:0000256" key="3">
    <source>
        <dbReference type="ARBA" id="ARBA00022771"/>
    </source>
</evidence>
<keyword evidence="5" id="KW-0805">Transcription regulation</keyword>
<evidence type="ECO:0000256" key="7">
    <source>
        <dbReference type="ARBA" id="ARBA00023163"/>
    </source>
</evidence>
<dbReference type="GO" id="GO:0008270">
    <property type="term" value="F:zinc ion binding"/>
    <property type="evidence" value="ECO:0007669"/>
    <property type="project" value="UniProtKB-KW"/>
</dbReference>
<evidence type="ECO:0000256" key="1">
    <source>
        <dbReference type="ARBA" id="ARBA00004123"/>
    </source>
</evidence>
<keyword evidence="4" id="KW-0862">Zinc</keyword>
<evidence type="ECO:0000256" key="8">
    <source>
        <dbReference type="ARBA" id="ARBA00023242"/>
    </source>
</evidence>
<evidence type="ECO:0000256" key="2">
    <source>
        <dbReference type="ARBA" id="ARBA00022723"/>
    </source>
</evidence>
<dbReference type="OrthoDB" id="10072024at2759"/>
<keyword evidence="2" id="KW-0479">Metal-binding</keyword>
<dbReference type="PANTHER" id="PTHR12396:SF10">
    <property type="entry name" value="METHYL-CPG-BINDING DOMAIN-CONTAINING PROTEIN 1-RELATED"/>
    <property type="match status" value="1"/>
</dbReference>
<name>A0A565CST3_9BRAS</name>
<dbReference type="EMBL" id="CABITT030000008">
    <property type="protein sequence ID" value="VVB16758.1"/>
    <property type="molecule type" value="Genomic_DNA"/>
</dbReference>
<proteinExistence type="predicted"/>
<evidence type="ECO:0000256" key="5">
    <source>
        <dbReference type="ARBA" id="ARBA00023015"/>
    </source>
</evidence>
<evidence type="ECO:0008006" key="13">
    <source>
        <dbReference type="Google" id="ProtNLM"/>
    </source>
</evidence>
<evidence type="ECO:0000313" key="12">
    <source>
        <dbReference type="Proteomes" id="UP000489600"/>
    </source>
</evidence>
<comment type="subcellular location">
    <subcellularLocation>
        <location evidence="1">Nucleus</location>
    </subcellularLocation>
</comment>
<dbReference type="AlphaFoldDB" id="A0A565CST3"/>
<keyword evidence="12" id="KW-1185">Reference proteome</keyword>
<keyword evidence="3" id="KW-0863">Zinc-finger</keyword>
<dbReference type="PROSITE" id="PS51050">
    <property type="entry name" value="ZF_CW"/>
    <property type="match status" value="1"/>
</dbReference>
<dbReference type="InterPro" id="IPR011124">
    <property type="entry name" value="Znf_CW"/>
</dbReference>
<keyword evidence="8" id="KW-0539">Nucleus</keyword>
<dbReference type="InterPro" id="IPR016177">
    <property type="entry name" value="DNA-bd_dom_sf"/>
</dbReference>
<evidence type="ECO:0000313" key="11">
    <source>
        <dbReference type="EMBL" id="VVB16758.1"/>
    </source>
</evidence>
<reference evidence="11" key="1">
    <citation type="submission" date="2019-07" db="EMBL/GenBank/DDBJ databases">
        <authorList>
            <person name="Dittberner H."/>
        </authorList>
    </citation>
    <scope>NUCLEOTIDE SEQUENCE [LARGE SCALE GENOMIC DNA]</scope>
</reference>
<gene>
    <name evidence="11" type="ORF">ANE_LOCUS27202</name>
</gene>
<dbReference type="PROSITE" id="PS50982">
    <property type="entry name" value="MBD"/>
    <property type="match status" value="1"/>
</dbReference>
<keyword evidence="6" id="KW-0238">DNA-binding</keyword>
<dbReference type="CDD" id="cd01396">
    <property type="entry name" value="MeCP2_MBD"/>
    <property type="match status" value="1"/>
</dbReference>
<accession>A0A565CST3</accession>
<dbReference type="Pfam" id="PF01429">
    <property type="entry name" value="MBD"/>
    <property type="match status" value="1"/>
</dbReference>
<dbReference type="PANTHER" id="PTHR12396">
    <property type="entry name" value="METHYL-CPG BINDING PROTEIN, MBD"/>
    <property type="match status" value="1"/>
</dbReference>
<evidence type="ECO:0000256" key="4">
    <source>
        <dbReference type="ARBA" id="ARBA00022833"/>
    </source>
</evidence>
<dbReference type="InterPro" id="IPR001739">
    <property type="entry name" value="Methyl_CpG_DNA-bd"/>
</dbReference>
<dbReference type="SUPFAM" id="SSF54171">
    <property type="entry name" value="DNA-binding domain"/>
    <property type="match status" value="1"/>
</dbReference>
<dbReference type="GO" id="GO:0005634">
    <property type="term" value="C:nucleus"/>
    <property type="evidence" value="ECO:0007669"/>
    <property type="project" value="UniProtKB-SubCell"/>
</dbReference>
<dbReference type="Gene3D" id="3.30.890.10">
    <property type="entry name" value="Methyl-cpg-binding Protein 2, Chain A"/>
    <property type="match status" value="1"/>
</dbReference>
<comment type="caution">
    <text evidence="11">The sequence shown here is derived from an EMBL/GenBank/DDBJ whole genome shotgun (WGS) entry which is preliminary data.</text>
</comment>
<keyword evidence="7" id="KW-0804">Transcription</keyword>
<feature type="domain" description="MBD" evidence="9">
    <location>
        <begin position="75"/>
        <end position="145"/>
    </location>
</feature>
<evidence type="ECO:0000259" key="9">
    <source>
        <dbReference type="PROSITE" id="PS50982"/>
    </source>
</evidence>
<sequence length="152" mass="17490">MDDATPNASGERKQPNLVDTFVAQCGKCYKWRSIESQEDYEVIRSKALDKSFECKHNCEEPGDVDVEGDSTRVWLVDNQHGLPKTPHGLKRILVLRESCERVDVYYVTPQGKRLKSRKEVAGFIKDNKSFKGTRIEDFSFVTPKPMKKTMFK</sequence>
<dbReference type="SMART" id="SM00391">
    <property type="entry name" value="MBD"/>
    <property type="match status" value="1"/>
</dbReference>